<dbReference type="Pfam" id="PF00933">
    <property type="entry name" value="Glyco_hydro_3"/>
    <property type="match status" value="1"/>
</dbReference>
<dbReference type="PRINTS" id="PR00133">
    <property type="entry name" value="GLHYDRLASE3"/>
</dbReference>
<dbReference type="Gene3D" id="3.20.20.300">
    <property type="entry name" value="Glycoside hydrolase, family 3, N-terminal domain"/>
    <property type="match status" value="1"/>
</dbReference>
<dbReference type="InterPro" id="IPR036962">
    <property type="entry name" value="Glyco_hydro_3_N_sf"/>
</dbReference>
<keyword evidence="4 7" id="KW-0732">Signal</keyword>
<accession>A0A9W6WQR2</accession>
<dbReference type="AlphaFoldDB" id="A0A9W6WQR2"/>
<reference evidence="9" key="1">
    <citation type="submission" date="2023-04" db="EMBL/GenBank/DDBJ databases">
        <title>Phytophthora lilii NBRC 32176.</title>
        <authorList>
            <person name="Ichikawa N."/>
            <person name="Sato H."/>
            <person name="Tonouchi N."/>
        </authorList>
    </citation>
    <scope>NUCLEOTIDE SEQUENCE</scope>
    <source>
        <strain evidence="9">NBRC 32176</strain>
    </source>
</reference>
<sequence length="329" mass="36004">MRKVLCAIASCLALGLSVCNWTAIVAADDEWDARADQIVANFSLNDIVGQITQFSIYQVMTKDGKLNEEVIRKKDGCRILPRCLSLDGVCEGLHWDVCLECGAICSIISRIQEITMEENGGHPIIYGLDSVHGAGFAQFAVIFGHQIHGAASFNPNLVYEMGRITGRDNLVAGAPWVFSPVLEVSRHLMWPRTYETFGEDPYLVSVMGNAIIRGSQSNNHTAACMKHFIAYSNTPTGLDQDGISISDFDLLNYFVPPFKAAIETGVMTAMKTYSSVNGVPVIGNAKLLKKLLRNDLGFDGVTTSDFDELNALNSYHRLHAVPTKPPGCR</sequence>
<keyword evidence="6" id="KW-0326">Glycosidase</keyword>
<evidence type="ECO:0000256" key="5">
    <source>
        <dbReference type="ARBA" id="ARBA00022801"/>
    </source>
</evidence>
<protein>
    <recommendedName>
        <fullName evidence="3">beta-glucosidase</fullName>
        <ecNumber evidence="3">3.2.1.21</ecNumber>
    </recommendedName>
</protein>
<dbReference type="EMBL" id="BSXW01000115">
    <property type="protein sequence ID" value="GMF12347.1"/>
    <property type="molecule type" value="Genomic_DNA"/>
</dbReference>
<dbReference type="InterPro" id="IPR001764">
    <property type="entry name" value="Glyco_hydro_3_N"/>
</dbReference>
<evidence type="ECO:0000256" key="4">
    <source>
        <dbReference type="ARBA" id="ARBA00022729"/>
    </source>
</evidence>
<evidence type="ECO:0000256" key="1">
    <source>
        <dbReference type="ARBA" id="ARBA00000448"/>
    </source>
</evidence>
<comment type="caution">
    <text evidence="9">The sequence shown here is derived from an EMBL/GenBank/DDBJ whole genome shotgun (WGS) entry which is preliminary data.</text>
</comment>
<dbReference type="SUPFAM" id="SSF51445">
    <property type="entry name" value="(Trans)glycosidases"/>
    <property type="match status" value="1"/>
</dbReference>
<feature type="domain" description="Glycoside hydrolase family 3 N-terminal" evidence="8">
    <location>
        <begin position="110"/>
        <end position="317"/>
    </location>
</feature>
<evidence type="ECO:0000256" key="3">
    <source>
        <dbReference type="ARBA" id="ARBA00012744"/>
    </source>
</evidence>
<name>A0A9W6WQR2_9STRA</name>
<comment type="catalytic activity">
    <reaction evidence="1">
        <text>Hydrolysis of terminal, non-reducing beta-D-glucosyl residues with release of beta-D-glucose.</text>
        <dbReference type="EC" id="3.2.1.21"/>
    </reaction>
</comment>
<dbReference type="InterPro" id="IPR051915">
    <property type="entry name" value="Cellulose_Degrad_GH3"/>
</dbReference>
<evidence type="ECO:0000313" key="9">
    <source>
        <dbReference type="EMBL" id="GMF12347.1"/>
    </source>
</evidence>
<dbReference type="InterPro" id="IPR017853">
    <property type="entry name" value="GH"/>
</dbReference>
<organism evidence="9 10">
    <name type="scientific">Phytophthora lilii</name>
    <dbReference type="NCBI Taxonomy" id="2077276"/>
    <lineage>
        <taxon>Eukaryota</taxon>
        <taxon>Sar</taxon>
        <taxon>Stramenopiles</taxon>
        <taxon>Oomycota</taxon>
        <taxon>Peronosporomycetes</taxon>
        <taxon>Peronosporales</taxon>
        <taxon>Peronosporaceae</taxon>
        <taxon>Phytophthora</taxon>
    </lineage>
</organism>
<comment type="similarity">
    <text evidence="2">Belongs to the glycosyl hydrolase 3 family.</text>
</comment>
<dbReference type="Proteomes" id="UP001165083">
    <property type="component" value="Unassembled WGS sequence"/>
</dbReference>
<evidence type="ECO:0000313" key="10">
    <source>
        <dbReference type="Proteomes" id="UP001165083"/>
    </source>
</evidence>
<evidence type="ECO:0000259" key="8">
    <source>
        <dbReference type="Pfam" id="PF00933"/>
    </source>
</evidence>
<keyword evidence="10" id="KW-1185">Reference proteome</keyword>
<dbReference type="PANTHER" id="PTHR30620:SF16">
    <property type="entry name" value="LYSOSOMAL BETA GLUCOSIDASE"/>
    <property type="match status" value="1"/>
</dbReference>
<dbReference type="GO" id="GO:0009251">
    <property type="term" value="P:glucan catabolic process"/>
    <property type="evidence" value="ECO:0007669"/>
    <property type="project" value="TreeGrafter"/>
</dbReference>
<dbReference type="OrthoDB" id="416222at2759"/>
<feature type="signal peptide" evidence="7">
    <location>
        <begin position="1"/>
        <end position="27"/>
    </location>
</feature>
<evidence type="ECO:0000256" key="2">
    <source>
        <dbReference type="ARBA" id="ARBA00005336"/>
    </source>
</evidence>
<dbReference type="EC" id="3.2.1.21" evidence="3"/>
<proteinExistence type="inferred from homology"/>
<feature type="chain" id="PRO_5040851277" description="beta-glucosidase" evidence="7">
    <location>
        <begin position="28"/>
        <end position="329"/>
    </location>
</feature>
<dbReference type="GO" id="GO:0008422">
    <property type="term" value="F:beta-glucosidase activity"/>
    <property type="evidence" value="ECO:0007669"/>
    <property type="project" value="UniProtKB-EC"/>
</dbReference>
<gene>
    <name evidence="9" type="ORF">Plil01_000297000</name>
</gene>
<keyword evidence="5" id="KW-0378">Hydrolase</keyword>
<dbReference type="PANTHER" id="PTHR30620">
    <property type="entry name" value="PERIPLASMIC BETA-GLUCOSIDASE-RELATED"/>
    <property type="match status" value="1"/>
</dbReference>
<evidence type="ECO:0000256" key="7">
    <source>
        <dbReference type="SAM" id="SignalP"/>
    </source>
</evidence>
<evidence type="ECO:0000256" key="6">
    <source>
        <dbReference type="ARBA" id="ARBA00023295"/>
    </source>
</evidence>